<dbReference type="Gramene" id="TuG1812G0100002789.01.T01">
    <property type="protein sequence ID" value="TuG1812G0100002789.01.T01.cds428248"/>
    <property type="gene ID" value="TuG1812G0100002789.01"/>
</dbReference>
<dbReference type="AlphaFoldDB" id="A0A8R7K4B6"/>
<reference evidence="1" key="3">
    <citation type="submission" date="2022-06" db="UniProtKB">
        <authorList>
            <consortium name="EnsemblPlants"/>
        </authorList>
    </citation>
    <scope>IDENTIFICATION</scope>
</reference>
<dbReference type="GO" id="GO:0016747">
    <property type="term" value="F:acyltransferase activity, transferring groups other than amino-acyl groups"/>
    <property type="evidence" value="ECO:0007669"/>
    <property type="project" value="UniProtKB-ARBA"/>
</dbReference>
<evidence type="ECO:0000313" key="2">
    <source>
        <dbReference type="Proteomes" id="UP000015106"/>
    </source>
</evidence>
<dbReference type="Proteomes" id="UP000015106">
    <property type="component" value="Chromosome 1"/>
</dbReference>
<accession>A0A8R7K4B6</accession>
<sequence length="82" mass="8927">MACIVSSGMGFPVGEADFGTGLPALASYHFPWPADTRYIMPMPSARGDGDWVVYVHAVPELVKVMEEEPSVFKALENSYVFG</sequence>
<protein>
    <submittedName>
        <fullName evidence="1">Uncharacterized protein</fullName>
    </submittedName>
</protein>
<dbReference type="EnsemblPlants" id="TuG1812G0100002789.01.T01">
    <property type="protein sequence ID" value="TuG1812G0100002789.01.T01.cds428248"/>
    <property type="gene ID" value="TuG1812G0100002789.01"/>
</dbReference>
<proteinExistence type="predicted"/>
<dbReference type="Gene3D" id="3.30.559.10">
    <property type="entry name" value="Chloramphenicol acetyltransferase-like domain"/>
    <property type="match status" value="1"/>
</dbReference>
<organism evidence="1 2">
    <name type="scientific">Triticum urartu</name>
    <name type="common">Red wild einkorn</name>
    <name type="synonym">Crithodium urartu</name>
    <dbReference type="NCBI Taxonomy" id="4572"/>
    <lineage>
        <taxon>Eukaryota</taxon>
        <taxon>Viridiplantae</taxon>
        <taxon>Streptophyta</taxon>
        <taxon>Embryophyta</taxon>
        <taxon>Tracheophyta</taxon>
        <taxon>Spermatophyta</taxon>
        <taxon>Magnoliopsida</taxon>
        <taxon>Liliopsida</taxon>
        <taxon>Poales</taxon>
        <taxon>Poaceae</taxon>
        <taxon>BOP clade</taxon>
        <taxon>Pooideae</taxon>
        <taxon>Triticodae</taxon>
        <taxon>Triticeae</taxon>
        <taxon>Triticinae</taxon>
        <taxon>Triticum</taxon>
    </lineage>
</organism>
<dbReference type="Pfam" id="PF02458">
    <property type="entry name" value="Transferase"/>
    <property type="match status" value="1"/>
</dbReference>
<reference evidence="1" key="2">
    <citation type="submission" date="2018-03" db="EMBL/GenBank/DDBJ databases">
        <title>The Triticum urartu genome reveals the dynamic nature of wheat genome evolution.</title>
        <authorList>
            <person name="Ling H."/>
            <person name="Ma B."/>
            <person name="Shi X."/>
            <person name="Liu H."/>
            <person name="Dong L."/>
            <person name="Sun H."/>
            <person name="Cao Y."/>
            <person name="Gao Q."/>
            <person name="Zheng S."/>
            <person name="Li Y."/>
            <person name="Yu Y."/>
            <person name="Du H."/>
            <person name="Qi M."/>
            <person name="Li Y."/>
            <person name="Yu H."/>
            <person name="Cui Y."/>
            <person name="Wang N."/>
            <person name="Chen C."/>
            <person name="Wu H."/>
            <person name="Zhao Y."/>
            <person name="Zhang J."/>
            <person name="Li Y."/>
            <person name="Zhou W."/>
            <person name="Zhang B."/>
            <person name="Hu W."/>
            <person name="Eijk M."/>
            <person name="Tang J."/>
            <person name="Witsenboer H."/>
            <person name="Zhao S."/>
            <person name="Li Z."/>
            <person name="Zhang A."/>
            <person name="Wang D."/>
            <person name="Liang C."/>
        </authorList>
    </citation>
    <scope>NUCLEOTIDE SEQUENCE [LARGE SCALE GENOMIC DNA]</scope>
    <source>
        <strain evidence="1">cv. G1812</strain>
    </source>
</reference>
<reference evidence="2" key="1">
    <citation type="journal article" date="2013" name="Nature">
        <title>Draft genome of the wheat A-genome progenitor Triticum urartu.</title>
        <authorList>
            <person name="Ling H.Q."/>
            <person name="Zhao S."/>
            <person name="Liu D."/>
            <person name="Wang J."/>
            <person name="Sun H."/>
            <person name="Zhang C."/>
            <person name="Fan H."/>
            <person name="Li D."/>
            <person name="Dong L."/>
            <person name="Tao Y."/>
            <person name="Gao C."/>
            <person name="Wu H."/>
            <person name="Li Y."/>
            <person name="Cui Y."/>
            <person name="Guo X."/>
            <person name="Zheng S."/>
            <person name="Wang B."/>
            <person name="Yu K."/>
            <person name="Liang Q."/>
            <person name="Yang W."/>
            <person name="Lou X."/>
            <person name="Chen J."/>
            <person name="Feng M."/>
            <person name="Jian J."/>
            <person name="Zhang X."/>
            <person name="Luo G."/>
            <person name="Jiang Y."/>
            <person name="Liu J."/>
            <person name="Wang Z."/>
            <person name="Sha Y."/>
            <person name="Zhang B."/>
            <person name="Wu H."/>
            <person name="Tang D."/>
            <person name="Shen Q."/>
            <person name="Xue P."/>
            <person name="Zou S."/>
            <person name="Wang X."/>
            <person name="Liu X."/>
            <person name="Wang F."/>
            <person name="Yang Y."/>
            <person name="An X."/>
            <person name="Dong Z."/>
            <person name="Zhang K."/>
            <person name="Zhang X."/>
            <person name="Luo M.C."/>
            <person name="Dvorak J."/>
            <person name="Tong Y."/>
            <person name="Wang J."/>
            <person name="Yang H."/>
            <person name="Li Z."/>
            <person name="Wang D."/>
            <person name="Zhang A."/>
            <person name="Wang J."/>
        </authorList>
    </citation>
    <scope>NUCLEOTIDE SEQUENCE</scope>
    <source>
        <strain evidence="2">cv. G1812</strain>
    </source>
</reference>
<dbReference type="InterPro" id="IPR023213">
    <property type="entry name" value="CAT-like_dom_sf"/>
</dbReference>
<evidence type="ECO:0000313" key="1">
    <source>
        <dbReference type="EnsemblPlants" id="TuG1812G0100002789.01.T01.cds428248"/>
    </source>
</evidence>
<keyword evidence="2" id="KW-1185">Reference proteome</keyword>
<name>A0A8R7K4B6_TRIUA</name>